<evidence type="ECO:0000313" key="2">
    <source>
        <dbReference type="EMBL" id="KIL63321.1"/>
    </source>
</evidence>
<dbReference type="InParanoid" id="A0A0C2X2D2"/>
<gene>
    <name evidence="2" type="ORF">M378DRAFT_12215</name>
</gene>
<proteinExistence type="predicted"/>
<dbReference type="Gene3D" id="3.30.2080.10">
    <property type="entry name" value="GH92 mannosidase domain"/>
    <property type="match status" value="1"/>
</dbReference>
<dbReference type="HOGENOM" id="CLU_2996102_0_0_1"/>
<dbReference type="OrthoDB" id="449263at2759"/>
<name>A0A0C2X2D2_AMAMK</name>
<dbReference type="EMBL" id="KN818260">
    <property type="protein sequence ID" value="KIL63321.1"/>
    <property type="molecule type" value="Genomic_DNA"/>
</dbReference>
<sequence length="57" mass="6572">MPYIKSLTINGEAVTWPVIRHDQIADGGHIVFEMSDKPEEWGNALLWKSGERRHIEL</sequence>
<keyword evidence="2" id="KW-0378">Hydrolase</keyword>
<keyword evidence="3" id="KW-1185">Reference proteome</keyword>
<dbReference type="GO" id="GO:0016787">
    <property type="term" value="F:hydrolase activity"/>
    <property type="evidence" value="ECO:0007669"/>
    <property type="project" value="UniProtKB-KW"/>
</dbReference>
<dbReference type="AlphaFoldDB" id="A0A0C2X2D2"/>
<feature type="domain" description="Glycosyl hydrolase family 92" evidence="1">
    <location>
        <begin position="3"/>
        <end position="36"/>
    </location>
</feature>
<dbReference type="Proteomes" id="UP000054549">
    <property type="component" value="Unassembled WGS sequence"/>
</dbReference>
<dbReference type="Pfam" id="PF07971">
    <property type="entry name" value="Glyco_hydro_92"/>
    <property type="match status" value="1"/>
</dbReference>
<dbReference type="InterPro" id="IPR012939">
    <property type="entry name" value="Glyco_hydro_92"/>
</dbReference>
<organism evidence="2 3">
    <name type="scientific">Amanita muscaria (strain Koide BX008)</name>
    <dbReference type="NCBI Taxonomy" id="946122"/>
    <lineage>
        <taxon>Eukaryota</taxon>
        <taxon>Fungi</taxon>
        <taxon>Dikarya</taxon>
        <taxon>Basidiomycota</taxon>
        <taxon>Agaricomycotina</taxon>
        <taxon>Agaricomycetes</taxon>
        <taxon>Agaricomycetidae</taxon>
        <taxon>Agaricales</taxon>
        <taxon>Pluteineae</taxon>
        <taxon>Amanitaceae</taxon>
        <taxon>Amanita</taxon>
    </lineage>
</organism>
<dbReference type="STRING" id="946122.A0A0C2X2D2"/>
<reference evidence="2 3" key="1">
    <citation type="submission" date="2014-04" db="EMBL/GenBank/DDBJ databases">
        <title>Evolutionary Origins and Diversification of the Mycorrhizal Mutualists.</title>
        <authorList>
            <consortium name="DOE Joint Genome Institute"/>
            <consortium name="Mycorrhizal Genomics Consortium"/>
            <person name="Kohler A."/>
            <person name="Kuo A."/>
            <person name="Nagy L.G."/>
            <person name="Floudas D."/>
            <person name="Copeland A."/>
            <person name="Barry K.W."/>
            <person name="Cichocki N."/>
            <person name="Veneault-Fourrey C."/>
            <person name="LaButti K."/>
            <person name="Lindquist E.A."/>
            <person name="Lipzen A."/>
            <person name="Lundell T."/>
            <person name="Morin E."/>
            <person name="Murat C."/>
            <person name="Riley R."/>
            <person name="Ohm R."/>
            <person name="Sun H."/>
            <person name="Tunlid A."/>
            <person name="Henrissat B."/>
            <person name="Grigoriev I.V."/>
            <person name="Hibbett D.S."/>
            <person name="Martin F."/>
        </authorList>
    </citation>
    <scope>NUCLEOTIDE SEQUENCE [LARGE SCALE GENOMIC DNA]</scope>
    <source>
        <strain evidence="2 3">Koide BX008</strain>
    </source>
</reference>
<accession>A0A0C2X2D2</accession>
<evidence type="ECO:0000259" key="1">
    <source>
        <dbReference type="Pfam" id="PF07971"/>
    </source>
</evidence>
<evidence type="ECO:0000313" key="3">
    <source>
        <dbReference type="Proteomes" id="UP000054549"/>
    </source>
</evidence>
<protein>
    <submittedName>
        <fullName evidence="2">Glycoside hydrolase family 92 protein</fullName>
    </submittedName>
</protein>